<comment type="caution">
    <text evidence="1">The sequence shown here is derived from an EMBL/GenBank/DDBJ whole genome shotgun (WGS) entry which is preliminary data.</text>
</comment>
<organism evidence="1 2">
    <name type="scientific">Paramecium sonneborni</name>
    <dbReference type="NCBI Taxonomy" id="65129"/>
    <lineage>
        <taxon>Eukaryota</taxon>
        <taxon>Sar</taxon>
        <taxon>Alveolata</taxon>
        <taxon>Ciliophora</taxon>
        <taxon>Intramacronucleata</taxon>
        <taxon>Oligohymenophorea</taxon>
        <taxon>Peniculida</taxon>
        <taxon>Parameciidae</taxon>
        <taxon>Paramecium</taxon>
    </lineage>
</organism>
<dbReference type="Proteomes" id="UP000692954">
    <property type="component" value="Unassembled WGS sequence"/>
</dbReference>
<reference evidence="1" key="1">
    <citation type="submission" date="2021-01" db="EMBL/GenBank/DDBJ databases">
        <authorList>
            <consortium name="Genoscope - CEA"/>
            <person name="William W."/>
        </authorList>
    </citation>
    <scope>NUCLEOTIDE SEQUENCE</scope>
</reference>
<name>A0A8S1RNE4_9CILI</name>
<keyword evidence="2" id="KW-1185">Reference proteome</keyword>
<sequence>MLLDFIQISQYLLRLQKSIVQHPQILIKINHFDDNHTFHQQLIVFAQSYLKMKNI</sequence>
<gene>
    <name evidence="1" type="ORF">PSON_ATCC_30995.1.T1990040</name>
</gene>
<proteinExistence type="predicted"/>
<dbReference type="AlphaFoldDB" id="A0A8S1RNE4"/>
<protein>
    <submittedName>
        <fullName evidence="1">Uncharacterized protein</fullName>
    </submittedName>
</protein>
<accession>A0A8S1RNE4</accession>
<evidence type="ECO:0000313" key="1">
    <source>
        <dbReference type="EMBL" id="CAD8128893.1"/>
    </source>
</evidence>
<dbReference type="EMBL" id="CAJJDN010000199">
    <property type="protein sequence ID" value="CAD8128893.1"/>
    <property type="molecule type" value="Genomic_DNA"/>
</dbReference>
<evidence type="ECO:0000313" key="2">
    <source>
        <dbReference type="Proteomes" id="UP000692954"/>
    </source>
</evidence>